<gene>
    <name evidence="2" type="ORF">PCASD_21389</name>
</gene>
<dbReference type="AlphaFoldDB" id="A0A2N5SHF5"/>
<name>A0A2N5SHF5_9BASI</name>
<reference evidence="2 3" key="1">
    <citation type="submission" date="2017-11" db="EMBL/GenBank/DDBJ databases">
        <title>De novo assembly and phasing of dikaryotic genomes from two isolates of Puccinia coronata f. sp. avenae, the causal agent of oat crown rust.</title>
        <authorList>
            <person name="Miller M.E."/>
            <person name="Zhang Y."/>
            <person name="Omidvar V."/>
            <person name="Sperschneider J."/>
            <person name="Schwessinger B."/>
            <person name="Raley C."/>
            <person name="Palmer J.M."/>
            <person name="Garnica D."/>
            <person name="Upadhyaya N."/>
            <person name="Rathjen J."/>
            <person name="Taylor J.M."/>
            <person name="Park R.F."/>
            <person name="Dodds P.N."/>
            <person name="Hirsch C.D."/>
            <person name="Kianian S.F."/>
            <person name="Figueroa M."/>
        </authorList>
    </citation>
    <scope>NUCLEOTIDE SEQUENCE [LARGE SCALE GENOMIC DNA]</scope>
    <source>
        <strain evidence="2">12SD80</strain>
    </source>
</reference>
<comment type="caution">
    <text evidence="2">The sequence shown here is derived from an EMBL/GenBank/DDBJ whole genome shotgun (WGS) entry which is preliminary data.</text>
</comment>
<accession>A0A2N5SHF5</accession>
<dbReference type="Proteomes" id="UP000235392">
    <property type="component" value="Unassembled WGS sequence"/>
</dbReference>
<protein>
    <recommendedName>
        <fullName evidence="1">Tet-like 2OG-Fe(II) oxygenase domain-containing protein</fullName>
    </recommendedName>
</protein>
<dbReference type="EMBL" id="PGCI01000877">
    <property type="protein sequence ID" value="PLW12671.1"/>
    <property type="molecule type" value="Genomic_DNA"/>
</dbReference>
<feature type="domain" description="Tet-like 2OG-Fe(II) oxygenase" evidence="1">
    <location>
        <begin position="166"/>
        <end position="322"/>
    </location>
</feature>
<sequence length="349" mass="40166">MAAWDQKLFIFGGALQSLGNINNPAFYHTLNTRGLFDPAINQAHLPAIKIFFALHNLDFLLQDKYLVDKTIPYKQIRPNKKINRWNRNRSKIKAPLVLPGQHDSIFHVSVPLSRQEDPLPGKIFTSQKTLVNHYFQIYKGVCIIAPNKLPPFYMAKWLPFAEMPDTEKTGWEQLVVHLLSRIDYVAPVDTNGPQAEGTMWADSWRKASKDIKHSGQFCLAQLIEAGKFISSQLRQFAPVVHNYQELLTINQYPLMNHTEYGEPYTSSDFASFLTFTMYDFHNTPHVNNNVNDWTLVVWIPIFHPKNSSNNQILADEGFDMIGDHKSTVTRHFLVLPSLIITLDWDFLVK</sequence>
<evidence type="ECO:0000259" key="1">
    <source>
        <dbReference type="Pfam" id="PF20515"/>
    </source>
</evidence>
<evidence type="ECO:0000313" key="3">
    <source>
        <dbReference type="Proteomes" id="UP000235392"/>
    </source>
</evidence>
<organism evidence="2 3">
    <name type="scientific">Puccinia coronata f. sp. avenae</name>
    <dbReference type="NCBI Taxonomy" id="200324"/>
    <lineage>
        <taxon>Eukaryota</taxon>
        <taxon>Fungi</taxon>
        <taxon>Dikarya</taxon>
        <taxon>Basidiomycota</taxon>
        <taxon>Pucciniomycotina</taxon>
        <taxon>Pucciniomycetes</taxon>
        <taxon>Pucciniales</taxon>
        <taxon>Pucciniaceae</taxon>
        <taxon>Puccinia</taxon>
    </lineage>
</organism>
<proteinExistence type="predicted"/>
<dbReference type="InterPro" id="IPR046798">
    <property type="entry name" value="2OG-FeII_Oxy_6"/>
</dbReference>
<evidence type="ECO:0000313" key="2">
    <source>
        <dbReference type="EMBL" id="PLW12671.1"/>
    </source>
</evidence>
<dbReference type="Pfam" id="PF20515">
    <property type="entry name" value="2OG-FeII_Oxy_6"/>
    <property type="match status" value="1"/>
</dbReference>